<dbReference type="InterPro" id="IPR010998">
    <property type="entry name" value="Integrase_recombinase_N"/>
</dbReference>
<proteinExistence type="inferred from homology"/>
<dbReference type="EMBL" id="CP103300">
    <property type="protein sequence ID" value="UYM18597.1"/>
    <property type="molecule type" value="Genomic_DNA"/>
</dbReference>
<comment type="similarity">
    <text evidence="1">Belongs to the 'phage' integrase family.</text>
</comment>
<dbReference type="InterPro" id="IPR013762">
    <property type="entry name" value="Integrase-like_cat_sf"/>
</dbReference>
<reference evidence="5" key="1">
    <citation type="submission" date="2022-10" db="EMBL/GenBank/DDBJ databases">
        <title>Completed Genome Sequence of two octocoral isolated bacterium, Endozoicomonas euniceicola EF212T and Endozoicomonas gorgoniicola PS125T.</title>
        <authorList>
            <person name="Chiou Y.-J."/>
            <person name="Chen Y.-H."/>
        </authorList>
    </citation>
    <scope>NUCLEOTIDE SEQUENCE</scope>
    <source>
        <strain evidence="5">EF212</strain>
    </source>
</reference>
<evidence type="ECO:0000256" key="4">
    <source>
        <dbReference type="ARBA" id="ARBA00023172"/>
    </source>
</evidence>
<evidence type="ECO:0000256" key="3">
    <source>
        <dbReference type="ARBA" id="ARBA00023125"/>
    </source>
</evidence>
<keyword evidence="3" id="KW-0238">DNA-binding</keyword>
<evidence type="ECO:0000256" key="2">
    <source>
        <dbReference type="ARBA" id="ARBA00022908"/>
    </source>
</evidence>
<dbReference type="PANTHER" id="PTHR30629:SF2">
    <property type="entry name" value="PROPHAGE INTEGRASE INTS-RELATED"/>
    <property type="match status" value="1"/>
</dbReference>
<sequence length="494" mass="57408">MNNELTDSMLVGSYKIKADSGDKKPDRKSLSLGKKGSGSLYIETNLSGVYFYYKYKKNGKVSLEPIGKHNLLNASSDGIGLNEAIKRATIFADHNLAGTLSEYLADVKAVKEQKKEREKVEKEEAKKLETYGSFEDLLIWYRDVFIGEERDSYSDIKSAFNKHIFKKRNKFKKLLLKKATDITSDDIKLIFLDCIEIEGEVRVYMNRLRSHLHAAFKAMIKQEGDYENQHEITFNIKFNPVGSIPRKGEVENRGKDQLTDKEIWIIWHHGIEAMNTHLGYLSRLLLSLGGVRQGQLMKAEWFDVDTDFKIPNIRVLNNKWKKGMSVEQKYYAVPLNKLALSDIKFLKEKFGEYKHLFPKKNGSSYKNEHMCKHLDKRTKALNRFIKDKINSDHFKNITIGMIRGSVTTRMKEAGCDEKTIMRLQAHTVDDDGKKIQNSMHHEVYSPDFQFLAEKLEVSNKWEKYLRNIIDKPFDQITDRLPEDMHEMKNIRKSK</sequence>
<protein>
    <recommendedName>
        <fullName evidence="7">Tyr recombinase domain-containing protein</fullName>
    </recommendedName>
</protein>
<name>A0ABY6H0M1_9GAMM</name>
<dbReference type="InterPro" id="IPR050808">
    <property type="entry name" value="Phage_Integrase"/>
</dbReference>
<accession>A0ABY6H0M1</accession>
<dbReference type="PANTHER" id="PTHR30629">
    <property type="entry name" value="PROPHAGE INTEGRASE"/>
    <property type="match status" value="1"/>
</dbReference>
<gene>
    <name evidence="5" type="ORF">NX720_12080</name>
</gene>
<evidence type="ECO:0000256" key="1">
    <source>
        <dbReference type="ARBA" id="ARBA00008857"/>
    </source>
</evidence>
<evidence type="ECO:0000313" key="5">
    <source>
        <dbReference type="EMBL" id="UYM18597.1"/>
    </source>
</evidence>
<dbReference type="Gene3D" id="1.10.443.10">
    <property type="entry name" value="Intergrase catalytic core"/>
    <property type="match status" value="1"/>
</dbReference>
<dbReference type="SUPFAM" id="SSF56349">
    <property type="entry name" value="DNA breaking-rejoining enzymes"/>
    <property type="match status" value="1"/>
</dbReference>
<dbReference type="Proteomes" id="UP001163255">
    <property type="component" value="Chromosome"/>
</dbReference>
<dbReference type="InterPro" id="IPR011010">
    <property type="entry name" value="DNA_brk_join_enz"/>
</dbReference>
<dbReference type="RefSeq" id="WP_262601354.1">
    <property type="nucleotide sequence ID" value="NZ_CP103300.1"/>
</dbReference>
<evidence type="ECO:0008006" key="7">
    <source>
        <dbReference type="Google" id="ProtNLM"/>
    </source>
</evidence>
<keyword evidence="6" id="KW-1185">Reference proteome</keyword>
<keyword evidence="4" id="KW-0233">DNA recombination</keyword>
<keyword evidence="2" id="KW-0229">DNA integration</keyword>
<organism evidence="5 6">
    <name type="scientific">Endozoicomonas euniceicola</name>
    <dbReference type="NCBI Taxonomy" id="1234143"/>
    <lineage>
        <taxon>Bacteria</taxon>
        <taxon>Pseudomonadati</taxon>
        <taxon>Pseudomonadota</taxon>
        <taxon>Gammaproteobacteria</taxon>
        <taxon>Oceanospirillales</taxon>
        <taxon>Endozoicomonadaceae</taxon>
        <taxon>Endozoicomonas</taxon>
    </lineage>
</organism>
<evidence type="ECO:0000313" key="6">
    <source>
        <dbReference type="Proteomes" id="UP001163255"/>
    </source>
</evidence>
<dbReference type="Gene3D" id="1.10.150.130">
    <property type="match status" value="1"/>
</dbReference>